<evidence type="ECO:0000313" key="2">
    <source>
        <dbReference type="Proteomes" id="UP000267606"/>
    </source>
</evidence>
<reference evidence="3" key="1">
    <citation type="submission" date="2016-06" db="UniProtKB">
        <authorList>
            <consortium name="WormBaseParasite"/>
        </authorList>
    </citation>
    <scope>IDENTIFICATION</scope>
</reference>
<dbReference type="AlphaFoldDB" id="A0A183HR22"/>
<name>A0A183HR22_9BILA</name>
<protein>
    <submittedName>
        <fullName evidence="3">DUF296 domain-containing protein</fullName>
    </submittedName>
</protein>
<evidence type="ECO:0000313" key="3">
    <source>
        <dbReference type="WBParaSite" id="OFLC_0000993301-mRNA-1"/>
    </source>
</evidence>
<keyword evidence="2" id="KW-1185">Reference proteome</keyword>
<dbReference type="STRING" id="387005.A0A183HR22"/>
<organism evidence="3">
    <name type="scientific">Onchocerca flexuosa</name>
    <dbReference type="NCBI Taxonomy" id="387005"/>
    <lineage>
        <taxon>Eukaryota</taxon>
        <taxon>Metazoa</taxon>
        <taxon>Ecdysozoa</taxon>
        <taxon>Nematoda</taxon>
        <taxon>Chromadorea</taxon>
        <taxon>Rhabditida</taxon>
        <taxon>Spirurina</taxon>
        <taxon>Spiruromorpha</taxon>
        <taxon>Filarioidea</taxon>
        <taxon>Onchocercidae</taxon>
        <taxon>Onchocerca</taxon>
    </lineage>
</organism>
<proteinExistence type="predicted"/>
<reference evidence="1 2" key="2">
    <citation type="submission" date="2018-11" db="EMBL/GenBank/DDBJ databases">
        <authorList>
            <consortium name="Pathogen Informatics"/>
        </authorList>
    </citation>
    <scope>NUCLEOTIDE SEQUENCE [LARGE SCALE GENOMIC DNA]</scope>
</reference>
<gene>
    <name evidence="1" type="ORF">OFLC_LOCUS9939</name>
</gene>
<sequence length="113" mass="13016">MLRDVDEIPDNVCGVIGNRYVIAGPVDEPIEKAFMHFHLYDSDPKGEKKQPLYAMIGRHAESRGPIHMSIKVLEKVKGRSVHFPEIIQRGKIEKVHFSHLNSHFAEEIIKRDF</sequence>
<dbReference type="Proteomes" id="UP000267606">
    <property type="component" value="Unassembled WGS sequence"/>
</dbReference>
<dbReference type="EMBL" id="UZAJ01012723">
    <property type="protein sequence ID" value="VDO64592.1"/>
    <property type="molecule type" value="Genomic_DNA"/>
</dbReference>
<dbReference type="WBParaSite" id="OFLC_0000993301-mRNA-1">
    <property type="protein sequence ID" value="OFLC_0000993301-mRNA-1"/>
    <property type="gene ID" value="OFLC_0000993301"/>
</dbReference>
<accession>A0A183HR22</accession>
<evidence type="ECO:0000313" key="1">
    <source>
        <dbReference type="EMBL" id="VDO64592.1"/>
    </source>
</evidence>